<keyword evidence="1" id="KW-0175">Coiled coil</keyword>
<feature type="region of interest" description="Disordered" evidence="2">
    <location>
        <begin position="26"/>
        <end position="59"/>
    </location>
</feature>
<feature type="compositionally biased region" description="Polar residues" evidence="2">
    <location>
        <begin position="27"/>
        <end position="47"/>
    </location>
</feature>
<evidence type="ECO:0000313" key="4">
    <source>
        <dbReference type="EMBL" id="MFD1481442.1"/>
    </source>
</evidence>
<sequence length="750" mass="78848">MSTGADERLVVMLEARVTEFERRMRQAEQQGTKSYQGLQRNSRSATRQMEADMNRSTSSINRSLASTSGAIGSFSRALGIGISAAAAAQAVRRYAQIADAATKMQNALRVIGLEGDDLSRVYEQLFSSAQRNSAPVSALVDLYSKLSLTQKELGVSSDDLIEFTDGIAVALKVAGTDATTAGGALMQLSQALGGGVVRAEEFNSILEGTPTIALAVARGLKEAGGSVAELRKLVIEGEVSSTAFFRAFQVGSVELREQAETTQSTIGQAMTRVGNSLVTVIGDFDKTSGASSNLAEMIGDLSDGLDRFDAAAFVSKIQRIAEAFGNAEAAAAGWIRQMADAEVFADLIEMMGLAEDGQLLNPDVREAEGKINGLEKEVETLQAQIENNTNLGFDNTEALARLREVRAELSALQAAAANMPRYVDGLRPDGSVVYNNVDTGAPITEYTAPPIPVSTEPVSIADHPPGGTGGTGGGGGRAKRGGGGRSAKPKKDDYAEEVEATRERTAALEAEAQILTAVAASGIEYGDALEFAQKKAELLTAAQEAGKKVTPELEAEIDQLAESYMTAGLAAEDAAERMQQVQEQAERGQAALEDMFGSIIDGSMSAKDAVMQLIAEIAKTQMMNGLMSLPGMGSASGFLGGLLTPRFAMGGSHGGGLRIVGENGPELEATGAARIWNATQTRNMLGGSGGGSSQPTPVHVTVGVDQKTGNLTAFVDQRASAISSRHQRDTLRTAEDNAYRWSGNTQKRHF</sequence>
<feature type="compositionally biased region" description="Gly residues" evidence="2">
    <location>
        <begin position="466"/>
        <end position="476"/>
    </location>
</feature>
<gene>
    <name evidence="4" type="ORF">ACFQ5P_09045</name>
</gene>
<evidence type="ECO:0000256" key="2">
    <source>
        <dbReference type="SAM" id="MobiDB-lite"/>
    </source>
</evidence>
<comment type="caution">
    <text evidence="4">The sequence shown here is derived from an EMBL/GenBank/DDBJ whole genome shotgun (WGS) entry which is preliminary data.</text>
</comment>
<reference evidence="5" key="1">
    <citation type="journal article" date="2019" name="Int. J. Syst. Evol. Microbiol.">
        <title>The Global Catalogue of Microorganisms (GCM) 10K type strain sequencing project: providing services to taxonomists for standard genome sequencing and annotation.</title>
        <authorList>
            <consortium name="The Broad Institute Genomics Platform"/>
            <consortium name="The Broad Institute Genome Sequencing Center for Infectious Disease"/>
            <person name="Wu L."/>
            <person name="Ma J."/>
        </authorList>
    </citation>
    <scope>NUCLEOTIDE SEQUENCE [LARGE SCALE GENOMIC DNA]</scope>
    <source>
        <strain evidence="5">CCM 8875</strain>
    </source>
</reference>
<organism evidence="4 5">
    <name type="scientific">Paracoccus nototheniae</name>
    <dbReference type="NCBI Taxonomy" id="2489002"/>
    <lineage>
        <taxon>Bacteria</taxon>
        <taxon>Pseudomonadati</taxon>
        <taxon>Pseudomonadota</taxon>
        <taxon>Alphaproteobacteria</taxon>
        <taxon>Rhodobacterales</taxon>
        <taxon>Paracoccaceae</taxon>
        <taxon>Paracoccus</taxon>
    </lineage>
</organism>
<feature type="coiled-coil region" evidence="1">
    <location>
        <begin position="364"/>
        <end position="415"/>
    </location>
</feature>
<keyword evidence="5" id="KW-1185">Reference proteome</keyword>
<dbReference type="NCBIfam" id="TIGR02675">
    <property type="entry name" value="tape_meas_nterm"/>
    <property type="match status" value="1"/>
</dbReference>
<dbReference type="Proteomes" id="UP001597302">
    <property type="component" value="Unassembled WGS sequence"/>
</dbReference>
<evidence type="ECO:0000313" key="5">
    <source>
        <dbReference type="Proteomes" id="UP001597302"/>
    </source>
</evidence>
<dbReference type="InterPro" id="IPR013491">
    <property type="entry name" value="Tape_meas_N"/>
</dbReference>
<dbReference type="EMBL" id="JBHTOQ010000020">
    <property type="protein sequence ID" value="MFD1481442.1"/>
    <property type="molecule type" value="Genomic_DNA"/>
</dbReference>
<proteinExistence type="predicted"/>
<evidence type="ECO:0000256" key="1">
    <source>
        <dbReference type="SAM" id="Coils"/>
    </source>
</evidence>
<feature type="domain" description="Tape measure protein N-terminal" evidence="3">
    <location>
        <begin position="94"/>
        <end position="286"/>
    </location>
</feature>
<evidence type="ECO:0000259" key="3">
    <source>
        <dbReference type="Pfam" id="PF20155"/>
    </source>
</evidence>
<feature type="region of interest" description="Disordered" evidence="2">
    <location>
        <begin position="460"/>
        <end position="494"/>
    </location>
</feature>
<name>A0ABW4DUQ6_9RHOB</name>
<accession>A0ABW4DUQ6</accession>
<protein>
    <submittedName>
        <fullName evidence="4">Tape measure protein</fullName>
    </submittedName>
</protein>
<dbReference type="Pfam" id="PF20155">
    <property type="entry name" value="TMP_3"/>
    <property type="match status" value="1"/>
</dbReference>
<dbReference type="RefSeq" id="WP_131577396.1">
    <property type="nucleotide sequence ID" value="NZ_CBCSAJ010000068.1"/>
</dbReference>